<dbReference type="Gene3D" id="3.40.50.300">
    <property type="entry name" value="P-loop containing nucleotide triphosphate hydrolases"/>
    <property type="match status" value="1"/>
</dbReference>
<evidence type="ECO:0000256" key="4">
    <source>
        <dbReference type="ARBA" id="ARBA00022741"/>
    </source>
</evidence>
<organism evidence="14 15">
    <name type="scientific">Peptococcus simiae</name>
    <dbReference type="NCBI Taxonomy" id="1643805"/>
    <lineage>
        <taxon>Bacteria</taxon>
        <taxon>Bacillati</taxon>
        <taxon>Bacillota</taxon>
        <taxon>Clostridia</taxon>
        <taxon>Eubacteriales</taxon>
        <taxon>Peptococcaceae</taxon>
        <taxon>Peptococcus</taxon>
    </lineage>
</organism>
<dbReference type="Pfam" id="PF08299">
    <property type="entry name" value="Bac_DnaA_C"/>
    <property type="match status" value="1"/>
</dbReference>
<evidence type="ECO:0000256" key="11">
    <source>
        <dbReference type="RuleBase" id="RU004227"/>
    </source>
</evidence>
<evidence type="ECO:0000259" key="13">
    <source>
        <dbReference type="SMART" id="SM00760"/>
    </source>
</evidence>
<keyword evidence="5 8" id="KW-0067">ATP-binding</keyword>
<name>A0ABW9GZG1_9FIRM</name>
<feature type="region of interest" description="Domain I, interacts with DnaA modulators" evidence="8">
    <location>
        <begin position="1"/>
        <end position="106"/>
    </location>
</feature>
<evidence type="ECO:0000256" key="5">
    <source>
        <dbReference type="ARBA" id="ARBA00022840"/>
    </source>
</evidence>
<dbReference type="InterPro" id="IPR018312">
    <property type="entry name" value="Chromosome_initiator_DnaA_CS"/>
</dbReference>
<evidence type="ECO:0000256" key="8">
    <source>
        <dbReference type="HAMAP-Rule" id="MF_00377"/>
    </source>
</evidence>
<evidence type="ECO:0000313" key="15">
    <source>
        <dbReference type="Proteomes" id="UP001631949"/>
    </source>
</evidence>
<evidence type="ECO:0000256" key="1">
    <source>
        <dbReference type="ARBA" id="ARBA00006583"/>
    </source>
</evidence>
<evidence type="ECO:0000259" key="12">
    <source>
        <dbReference type="SMART" id="SM00382"/>
    </source>
</evidence>
<dbReference type="InterPro" id="IPR013317">
    <property type="entry name" value="DnaA_dom"/>
</dbReference>
<dbReference type="Gene3D" id="1.10.1750.10">
    <property type="match status" value="1"/>
</dbReference>
<dbReference type="CDD" id="cd00009">
    <property type="entry name" value="AAA"/>
    <property type="match status" value="1"/>
</dbReference>
<dbReference type="InterPro" id="IPR013159">
    <property type="entry name" value="DnaA_C"/>
</dbReference>
<dbReference type="EMBL" id="JBJUVG010000008">
    <property type="protein sequence ID" value="MFM9413997.1"/>
    <property type="molecule type" value="Genomic_DNA"/>
</dbReference>
<dbReference type="CDD" id="cd06571">
    <property type="entry name" value="Bac_DnaA_C"/>
    <property type="match status" value="1"/>
</dbReference>
<evidence type="ECO:0000256" key="6">
    <source>
        <dbReference type="ARBA" id="ARBA00023121"/>
    </source>
</evidence>
<comment type="domain">
    <text evidence="8">Domain I is involved in oligomerization and binding regulators, domain II is flexibile and of varying length in different bacteria, domain III forms the AAA+ region, while domain IV binds dsDNA.</text>
</comment>
<keyword evidence="7 8" id="KW-0238">DNA-binding</keyword>
<dbReference type="Gene3D" id="3.30.300.180">
    <property type="match status" value="1"/>
</dbReference>
<dbReference type="InterPro" id="IPR001957">
    <property type="entry name" value="Chromosome_initiator_DnaA"/>
</dbReference>
<feature type="region of interest" description="Domain IV, binds dsDNA" evidence="8">
    <location>
        <begin position="348"/>
        <end position="469"/>
    </location>
</feature>
<feature type="binding site" evidence="8">
    <location>
        <position position="178"/>
    </location>
    <ligand>
        <name>ATP</name>
        <dbReference type="ChEBI" id="CHEBI:30616"/>
    </ligand>
</feature>
<dbReference type="SUPFAM" id="SSF52540">
    <property type="entry name" value="P-loop containing nucleoside triphosphate hydrolases"/>
    <property type="match status" value="1"/>
</dbReference>
<evidence type="ECO:0000256" key="3">
    <source>
        <dbReference type="ARBA" id="ARBA00022705"/>
    </source>
</evidence>
<protein>
    <recommendedName>
        <fullName evidence="8 9">Chromosomal replication initiator protein DnaA</fullName>
    </recommendedName>
</protein>
<keyword evidence="4 8" id="KW-0547">Nucleotide-binding</keyword>
<comment type="caution">
    <text evidence="8">Lacks conserved residue(s) required for the propagation of feature annotation.</text>
</comment>
<dbReference type="InterPro" id="IPR010921">
    <property type="entry name" value="Trp_repressor/repl_initiator"/>
</dbReference>
<dbReference type="Proteomes" id="UP001631949">
    <property type="component" value="Unassembled WGS sequence"/>
</dbReference>
<feature type="binding site" evidence="8">
    <location>
        <position position="177"/>
    </location>
    <ligand>
        <name>ATP</name>
        <dbReference type="ChEBI" id="CHEBI:30616"/>
    </ligand>
</feature>
<dbReference type="PANTHER" id="PTHR30050:SF2">
    <property type="entry name" value="CHROMOSOMAL REPLICATION INITIATOR PROTEIN DNAA"/>
    <property type="match status" value="1"/>
</dbReference>
<proteinExistence type="inferred from homology"/>
<keyword evidence="2 8" id="KW-0963">Cytoplasm</keyword>
<sequence length="469" mass="53381">MMERKGAPMTNEHYQGIWQGVMAKLEDEVNGPTYDTFFKNMTLAGYYEGTYILAAGDAMKAEMMPPAHLRTLERLISEESGEKDVKVKIIAFAEDLDKMDLPKIAESARPAPKEEEPMLLMGRYRINTQNTFENFVVGKSNQFAHAASLAIAEGMAMDLNDKKVYNPLFIYGGSGLGKTHLMHAIAHHIIKSQPGANIIYVSSEKFTNELIDSIRDNRPNTFRDKYRKADLLLIDDIQFLAKKEGTQEEFFHTFNELYEKNKQIVISSDRTPKEIPTLEERLRTRFEWGLITDIQPPDLETRIAILRKKAQMDHKEVSDDITAFMAEHMETNIRELEGALLSLTSYATMNNLPLTLDLAKDFLEQYVEIGVDKAITGESIQNQVCDTYGVRLEELLGKRRNRNIVFPRQVAMYLCRELTDMSLPKIGEIFGGRDHTTVIHAIEKIDAEIKKDPAVKATVNNLIKILRGE</sequence>
<keyword evidence="15" id="KW-1185">Reference proteome</keyword>
<evidence type="ECO:0000256" key="7">
    <source>
        <dbReference type="ARBA" id="ARBA00023125"/>
    </source>
</evidence>
<keyword evidence="3 8" id="KW-0235">DNA replication</keyword>
<feature type="domain" description="Chromosomal replication initiator DnaA C-terminal" evidence="13">
    <location>
        <begin position="376"/>
        <end position="445"/>
    </location>
</feature>
<gene>
    <name evidence="8 14" type="primary">dnaA</name>
    <name evidence="14" type="ORF">ACKQTC_06425</name>
</gene>
<dbReference type="NCBIfam" id="TIGR00362">
    <property type="entry name" value="DnaA"/>
    <property type="match status" value="1"/>
</dbReference>
<comment type="similarity">
    <text evidence="1 8 11">Belongs to the DnaA family.</text>
</comment>
<dbReference type="SMART" id="SM00760">
    <property type="entry name" value="Bac_DnaA_C"/>
    <property type="match status" value="1"/>
</dbReference>
<dbReference type="Gene3D" id="1.10.8.60">
    <property type="match status" value="1"/>
</dbReference>
<dbReference type="PRINTS" id="PR00051">
    <property type="entry name" value="DNAA"/>
</dbReference>
<accession>A0ABW9GZG1</accession>
<evidence type="ECO:0000256" key="9">
    <source>
        <dbReference type="NCBIfam" id="TIGR00362"/>
    </source>
</evidence>
<dbReference type="Pfam" id="PF00308">
    <property type="entry name" value="Bac_DnaA"/>
    <property type="match status" value="1"/>
</dbReference>
<dbReference type="HAMAP" id="MF_00377">
    <property type="entry name" value="DnaA_bact"/>
    <property type="match status" value="1"/>
</dbReference>
<feature type="binding site" evidence="8">
    <location>
        <position position="179"/>
    </location>
    <ligand>
        <name>ATP</name>
        <dbReference type="ChEBI" id="CHEBI:30616"/>
    </ligand>
</feature>
<feature type="domain" description="AAA+ ATPase" evidence="12">
    <location>
        <begin position="164"/>
        <end position="292"/>
    </location>
</feature>
<dbReference type="PROSITE" id="PS01008">
    <property type="entry name" value="DNAA"/>
    <property type="match status" value="1"/>
</dbReference>
<dbReference type="InterPro" id="IPR003593">
    <property type="entry name" value="AAA+_ATPase"/>
</dbReference>
<evidence type="ECO:0000256" key="10">
    <source>
        <dbReference type="RuleBase" id="RU000577"/>
    </source>
</evidence>
<dbReference type="InterPro" id="IPR020591">
    <property type="entry name" value="Chromosome_initiator_DnaA-like"/>
</dbReference>
<comment type="subunit">
    <text evidence="8">Oligomerizes as a right-handed, spiral filament on DNA at oriC.</text>
</comment>
<dbReference type="SUPFAM" id="SSF48295">
    <property type="entry name" value="TrpR-like"/>
    <property type="match status" value="1"/>
</dbReference>
<evidence type="ECO:0000313" key="14">
    <source>
        <dbReference type="EMBL" id="MFM9413997.1"/>
    </source>
</evidence>
<comment type="caution">
    <text evidence="14">The sequence shown here is derived from an EMBL/GenBank/DDBJ whole genome shotgun (WGS) entry which is preliminary data.</text>
</comment>
<feature type="binding site" evidence="8">
    <location>
        <position position="175"/>
    </location>
    <ligand>
        <name>ATP</name>
        <dbReference type="ChEBI" id="CHEBI:30616"/>
    </ligand>
</feature>
<reference evidence="14 15" key="1">
    <citation type="journal article" date="2016" name="Int. J. Syst. Evol. Microbiol.">
        <title>Peptococcus simiae sp. nov., isolated from rhesus macaque faeces and emended description of the genus Peptococcus.</title>
        <authorList>
            <person name="Shkoporov A.N."/>
            <person name="Efimov B.A."/>
            <person name="Kondova I."/>
            <person name="Ouwerling B."/>
            <person name="Chaplin A.V."/>
            <person name="Shcherbakova V.A."/>
            <person name="Langermans J.A.M."/>
        </authorList>
    </citation>
    <scope>NUCLEOTIDE SEQUENCE [LARGE SCALE GENOMIC DNA]</scope>
    <source>
        <strain evidence="14 15">M108</strain>
    </source>
</reference>
<dbReference type="RefSeq" id="WP_408977610.1">
    <property type="nucleotide sequence ID" value="NZ_JBJUVG010000008.1"/>
</dbReference>
<dbReference type="SMART" id="SM00382">
    <property type="entry name" value="AAA"/>
    <property type="match status" value="1"/>
</dbReference>
<evidence type="ECO:0000256" key="2">
    <source>
        <dbReference type="ARBA" id="ARBA00022490"/>
    </source>
</evidence>
<comment type="function">
    <text evidence="8 10">Plays an essential role in the initiation and regulation of chromosomal replication. ATP-DnaA binds to the origin of replication (oriC) to initiate formation of the DNA replication initiation complex once per cell cycle. Binds the DnaA box (a 9 base pair repeat at the origin) and separates the double-stranded (ds)DNA. Forms a right-handed helical filament on oriC DNA; dsDNA binds to the exterior of the filament while single-stranded (ss)DNA is stabiized in the filament's interior. The ATP-DnaA-oriC complex binds and stabilizes one strand of the AT-rich DNA unwinding element (DUE), permitting loading of DNA polymerase. After initiation quickly degrades to an ADP-DnaA complex that is not apt for DNA replication. Binds acidic phospholipids.</text>
</comment>
<comment type="subcellular location">
    <subcellularLocation>
        <location evidence="8">Cytoplasm</location>
    </subcellularLocation>
</comment>
<dbReference type="InterPro" id="IPR038454">
    <property type="entry name" value="DnaA_N_sf"/>
</dbReference>
<dbReference type="InterPro" id="IPR027417">
    <property type="entry name" value="P-loop_NTPase"/>
</dbReference>
<dbReference type="PANTHER" id="PTHR30050">
    <property type="entry name" value="CHROMOSOMAL REPLICATION INITIATOR PROTEIN DNAA"/>
    <property type="match status" value="1"/>
</dbReference>
<keyword evidence="6 8" id="KW-0446">Lipid-binding</keyword>